<dbReference type="InterPro" id="IPR043628">
    <property type="entry name" value="DAZ_dom"/>
</dbReference>
<dbReference type="PROSITE" id="PS50102">
    <property type="entry name" value="RRM"/>
    <property type="match status" value="1"/>
</dbReference>
<dbReference type="GO" id="GO:0005886">
    <property type="term" value="C:plasma membrane"/>
    <property type="evidence" value="ECO:0007669"/>
    <property type="project" value="UniProtKB-SubCell"/>
</dbReference>
<evidence type="ECO:0000256" key="2">
    <source>
        <dbReference type="ARBA" id="ARBA00004496"/>
    </source>
</evidence>
<dbReference type="GO" id="GO:0007283">
    <property type="term" value="P:spermatogenesis"/>
    <property type="evidence" value="ECO:0007669"/>
    <property type="project" value="UniProtKB-KW"/>
</dbReference>
<accession>A0A151MQR6</accession>
<reference evidence="18 19" key="1">
    <citation type="journal article" date="2012" name="Genome Biol.">
        <title>Sequencing three crocodilian genomes to illuminate the evolution of archosaurs and amniotes.</title>
        <authorList>
            <person name="St John J.A."/>
            <person name="Braun E.L."/>
            <person name="Isberg S.R."/>
            <person name="Miles L.G."/>
            <person name="Chong A.Y."/>
            <person name="Gongora J."/>
            <person name="Dalzell P."/>
            <person name="Moran C."/>
            <person name="Bed'hom B."/>
            <person name="Abzhanov A."/>
            <person name="Burgess S.C."/>
            <person name="Cooksey A.M."/>
            <person name="Castoe T.A."/>
            <person name="Crawford N.G."/>
            <person name="Densmore L.D."/>
            <person name="Drew J.C."/>
            <person name="Edwards S.V."/>
            <person name="Faircloth B.C."/>
            <person name="Fujita M.K."/>
            <person name="Greenwold M.J."/>
            <person name="Hoffmann F.G."/>
            <person name="Howard J.M."/>
            <person name="Iguchi T."/>
            <person name="Janes D.E."/>
            <person name="Khan S.Y."/>
            <person name="Kohno S."/>
            <person name="de Koning A.J."/>
            <person name="Lance S.L."/>
            <person name="McCarthy F.M."/>
            <person name="McCormack J.E."/>
            <person name="Merchant M.E."/>
            <person name="Peterson D.G."/>
            <person name="Pollock D.D."/>
            <person name="Pourmand N."/>
            <person name="Raney B.J."/>
            <person name="Roessler K.A."/>
            <person name="Sanford J.R."/>
            <person name="Sawyer R.H."/>
            <person name="Schmidt C.J."/>
            <person name="Triplett E.W."/>
            <person name="Tuberville T.D."/>
            <person name="Venegas-Anaya M."/>
            <person name="Howard J.T."/>
            <person name="Jarvis E.D."/>
            <person name="Guillette L.J.Jr."/>
            <person name="Glenn T.C."/>
            <person name="Green R.E."/>
            <person name="Ray D.A."/>
        </authorList>
    </citation>
    <scope>NUCLEOTIDE SEQUENCE [LARGE SCALE GENOMIC DNA]</scope>
    <source>
        <strain evidence="18">KSC_2009_1</strain>
    </source>
</reference>
<protein>
    <submittedName>
        <fullName evidence="18">Raftlin isoform A</fullName>
    </submittedName>
</protein>
<dbReference type="PROSITE" id="PS51890">
    <property type="entry name" value="DAZ"/>
    <property type="match status" value="1"/>
</dbReference>
<feature type="region of interest" description="Disordered" evidence="15">
    <location>
        <begin position="760"/>
        <end position="791"/>
    </location>
</feature>
<dbReference type="GO" id="GO:0003730">
    <property type="term" value="F:mRNA 3'-UTR binding"/>
    <property type="evidence" value="ECO:0007669"/>
    <property type="project" value="InterPro"/>
</dbReference>
<evidence type="ECO:0000256" key="7">
    <source>
        <dbReference type="ARBA" id="ARBA00022707"/>
    </source>
</evidence>
<keyword evidence="13" id="KW-0449">Lipoprotein</keyword>
<dbReference type="InterPro" id="IPR000504">
    <property type="entry name" value="RRM_dom"/>
</dbReference>
<feature type="compositionally biased region" description="Polar residues" evidence="15">
    <location>
        <begin position="468"/>
        <end position="489"/>
    </location>
</feature>
<evidence type="ECO:0000256" key="9">
    <source>
        <dbReference type="ARBA" id="ARBA00022871"/>
    </source>
</evidence>
<dbReference type="PANTHER" id="PTHR17601">
    <property type="entry name" value="RAFTLIN-RELATED"/>
    <property type="match status" value="1"/>
</dbReference>
<dbReference type="InterPro" id="IPR028169">
    <property type="entry name" value="Raftlin"/>
</dbReference>
<feature type="region of interest" description="Disordered" evidence="15">
    <location>
        <begin position="468"/>
        <end position="535"/>
    </location>
</feature>
<keyword evidence="9" id="KW-0744">Spermatogenesis</keyword>
<evidence type="ECO:0000256" key="10">
    <source>
        <dbReference type="ARBA" id="ARBA00022884"/>
    </source>
</evidence>
<keyword evidence="6" id="KW-0963">Cytoplasm</keyword>
<organism evidence="18 19">
    <name type="scientific">Alligator mississippiensis</name>
    <name type="common">American alligator</name>
    <dbReference type="NCBI Taxonomy" id="8496"/>
    <lineage>
        <taxon>Eukaryota</taxon>
        <taxon>Metazoa</taxon>
        <taxon>Chordata</taxon>
        <taxon>Craniata</taxon>
        <taxon>Vertebrata</taxon>
        <taxon>Euteleostomi</taxon>
        <taxon>Archelosauria</taxon>
        <taxon>Archosauria</taxon>
        <taxon>Crocodylia</taxon>
        <taxon>Alligatoridae</taxon>
        <taxon>Alligatorinae</taxon>
        <taxon>Alligator</taxon>
    </lineage>
</organism>
<sequence>MSTTNPETQCPREDNTQVSTASQGYVLPEGKIMPNTVFVGGIDIRMDEMEIRSFFARYGTVKEVKIITDRTGVSKGYGFVSFLDNVDVQKIVESQINFHGKKLKLGPAIRKQQNLCAYHMQPRPLVFNPPVPQFHNVWSNQNIETYMQPPAMMSPVTQYVQSYPYGSPPLLIQQQVPVGYQPTYNYQVQPQWPPGEQRNYVIPPAYTSVSYHCSEVDPEIIPVECSVPEPTQSSGNSPQKKSVDRSIQTMISCLFNSENRLKNTLVSQEDYFKEKKAHHFRRKPDPKPAGVTEPDPAVEMGCGLNKLEKHDEKRPGNIYSTLKRPQVETKIDVCYEYRFLDFTTLNDTELPGSSAIKLSSLRDLPAQLQELYQQGFILAAVHPFVQPTDEKERTPQEQIFRAVLIKRTERSLKNDVCSEGYMLDIECCSFSDQLSDKNKIPDFIKKIHDAASLGLKFVGVIPQYHSQKNTVMPTGNNSVQVRNVKNSSGYPEDHASLDNEKTDGINGCKTPTPNEGNIDQRAESSDSQEGEGQVTEHLSLNSAGENGEQLQQENLSISLRLTETTDEKEGATESDASEPLTGTTEFFVLFNKPKTQQRCSHYYTVTIPMRISRNGQTVNSLEANWLEHMSDHFRKGGSLVNAMFSIGMVNDSLQGSIDGVFIFEDLAIEDSKTIQPYDAIVVEQWTILEGMEVKTDYIPLLNSLAAYGWQLTCVLPTPIVKTNREGNLATKQIVFLQRPSLPQKAKKKESKFHWRFSKEEMSNKQSKKAMKAKVSARDKPTAEERQESTVTENVRNLETPLSATENIDNRKAISDQQLDDITDTDMGAEILGDRDIYIHSSGEAEEKWPKNCDTHQNELEVCLSQEGMSDHCGDHIIHEESCALTTDTWDGGDGGGSMDLCGD</sequence>
<keyword evidence="12" id="KW-0564">Palmitate</keyword>
<evidence type="ECO:0000313" key="18">
    <source>
        <dbReference type="EMBL" id="KYO26881.1"/>
    </source>
</evidence>
<evidence type="ECO:0000259" key="16">
    <source>
        <dbReference type="PROSITE" id="PS50102"/>
    </source>
</evidence>
<evidence type="ECO:0000256" key="8">
    <source>
        <dbReference type="ARBA" id="ARBA00022782"/>
    </source>
</evidence>
<evidence type="ECO:0000259" key="17">
    <source>
        <dbReference type="PROSITE" id="PS51890"/>
    </source>
</evidence>
<dbReference type="Pfam" id="PF00076">
    <property type="entry name" value="RRM_1"/>
    <property type="match status" value="1"/>
</dbReference>
<evidence type="ECO:0000313" key="19">
    <source>
        <dbReference type="Proteomes" id="UP000050525"/>
    </source>
</evidence>
<dbReference type="Pfam" id="PF15250">
    <property type="entry name" value="Raftlin"/>
    <property type="match status" value="1"/>
</dbReference>
<keyword evidence="19" id="KW-1185">Reference proteome</keyword>
<keyword evidence="4" id="KW-0217">Developmental protein</keyword>
<evidence type="ECO:0000256" key="3">
    <source>
        <dbReference type="ARBA" id="ARBA00006390"/>
    </source>
</evidence>
<dbReference type="FunFam" id="3.30.70.330:FF:000180">
    <property type="entry name" value="Deleted in azoospermia-like"/>
    <property type="match status" value="1"/>
</dbReference>
<evidence type="ECO:0000256" key="14">
    <source>
        <dbReference type="PROSITE-ProRule" id="PRU00176"/>
    </source>
</evidence>
<evidence type="ECO:0000256" key="11">
    <source>
        <dbReference type="ARBA" id="ARBA00023136"/>
    </source>
</evidence>
<dbReference type="CDD" id="cd12672">
    <property type="entry name" value="RRM_DAZL"/>
    <property type="match status" value="1"/>
</dbReference>
<dbReference type="SUPFAM" id="SSF54928">
    <property type="entry name" value="RNA-binding domain, RBD"/>
    <property type="match status" value="1"/>
</dbReference>
<comment type="similarity">
    <text evidence="3">Belongs to the raftlin family.</text>
</comment>
<keyword evidence="5" id="KW-1003">Cell membrane</keyword>
<evidence type="ECO:0000256" key="1">
    <source>
        <dbReference type="ARBA" id="ARBA00004193"/>
    </source>
</evidence>
<name>A0A151MQR6_ALLMI</name>
<keyword evidence="8" id="KW-0221">Differentiation</keyword>
<feature type="domain" description="RRM" evidence="16">
    <location>
        <begin position="35"/>
        <end position="110"/>
    </location>
</feature>
<dbReference type="InterPro" id="IPR012677">
    <property type="entry name" value="Nucleotide-bd_a/b_plait_sf"/>
</dbReference>
<comment type="caution">
    <text evidence="18">The sequence shown here is derived from an EMBL/GenBank/DDBJ whole genome shotgun (WGS) entry which is preliminary data.</text>
</comment>
<dbReference type="GO" id="GO:0030154">
    <property type="term" value="P:cell differentiation"/>
    <property type="evidence" value="ECO:0007669"/>
    <property type="project" value="UniProtKB-KW"/>
</dbReference>
<keyword evidence="7" id="KW-0519">Myristate</keyword>
<feature type="domain" description="DAZ" evidence="17">
    <location>
        <begin position="162"/>
        <end position="187"/>
    </location>
</feature>
<dbReference type="EMBL" id="AKHW03005461">
    <property type="protein sequence ID" value="KYO26881.1"/>
    <property type="molecule type" value="Genomic_DNA"/>
</dbReference>
<evidence type="ECO:0000256" key="13">
    <source>
        <dbReference type="ARBA" id="ARBA00023288"/>
    </source>
</evidence>
<evidence type="ECO:0000256" key="5">
    <source>
        <dbReference type="ARBA" id="ARBA00022475"/>
    </source>
</evidence>
<evidence type="ECO:0000256" key="12">
    <source>
        <dbReference type="ARBA" id="ARBA00023139"/>
    </source>
</evidence>
<evidence type="ECO:0000256" key="4">
    <source>
        <dbReference type="ARBA" id="ARBA00022473"/>
    </source>
</evidence>
<dbReference type="SMART" id="SM00360">
    <property type="entry name" value="RRM"/>
    <property type="match status" value="1"/>
</dbReference>
<dbReference type="PANTHER" id="PTHR17601:SF3">
    <property type="entry name" value="RAFTLIN"/>
    <property type="match status" value="1"/>
</dbReference>
<evidence type="ECO:0000256" key="15">
    <source>
        <dbReference type="SAM" id="MobiDB-lite"/>
    </source>
</evidence>
<feature type="compositionally biased region" description="Basic and acidic residues" evidence="15">
    <location>
        <begin position="775"/>
        <end position="787"/>
    </location>
</feature>
<dbReference type="Proteomes" id="UP000050525">
    <property type="component" value="Unassembled WGS sequence"/>
</dbReference>
<feature type="region of interest" description="Disordered" evidence="15">
    <location>
        <begin position="276"/>
        <end position="297"/>
    </location>
</feature>
<keyword evidence="10 14" id="KW-0694">RNA-binding</keyword>
<proteinExistence type="inferred from homology"/>
<evidence type="ECO:0000256" key="6">
    <source>
        <dbReference type="ARBA" id="ARBA00022490"/>
    </source>
</evidence>
<keyword evidence="11" id="KW-0472">Membrane</keyword>
<dbReference type="GO" id="GO:0005737">
    <property type="term" value="C:cytoplasm"/>
    <property type="evidence" value="ECO:0007669"/>
    <property type="project" value="UniProtKB-SubCell"/>
</dbReference>
<dbReference type="Gene3D" id="3.30.70.330">
    <property type="match status" value="1"/>
</dbReference>
<gene>
    <name evidence="18" type="primary">RFTN1</name>
    <name evidence="18" type="ORF">Y1Q_0019314</name>
</gene>
<feature type="region of interest" description="Disordered" evidence="15">
    <location>
        <begin position="1"/>
        <end position="20"/>
    </location>
</feature>
<dbReference type="InterPro" id="IPR035979">
    <property type="entry name" value="RBD_domain_sf"/>
</dbReference>
<dbReference type="STRING" id="8496.A0A151MQR6"/>
<comment type="subcellular location">
    <subcellularLocation>
        <location evidence="1">Cell membrane</location>
        <topology evidence="1">Lipid-anchor</topology>
    </subcellularLocation>
    <subcellularLocation>
        <location evidence="2">Cytoplasm</location>
    </subcellularLocation>
</comment>
<feature type="compositionally biased region" description="Basic and acidic residues" evidence="15">
    <location>
        <begin position="491"/>
        <end position="503"/>
    </location>
</feature>
<dbReference type="AlphaFoldDB" id="A0A151MQR6"/>
<dbReference type="InterPro" id="IPR037551">
    <property type="entry name" value="DAZ_RRM_vert"/>
</dbReference>